<reference evidence="1" key="1">
    <citation type="submission" date="2022-08" db="EMBL/GenBank/DDBJ databases">
        <title>Genome Sequence of Lecanicillium fungicola.</title>
        <authorList>
            <person name="Buettner E."/>
        </authorList>
    </citation>
    <scope>NUCLEOTIDE SEQUENCE</scope>
    <source>
        <strain evidence="1">Babe33</strain>
    </source>
</reference>
<accession>A0ACC1MIR0</accession>
<dbReference type="EMBL" id="JANJQO010002723">
    <property type="protein sequence ID" value="KAJ2966161.1"/>
    <property type="molecule type" value="Genomic_DNA"/>
</dbReference>
<keyword evidence="2" id="KW-1185">Reference proteome</keyword>
<protein>
    <submittedName>
        <fullName evidence="1">Uncharacterized protein</fullName>
    </submittedName>
</protein>
<gene>
    <name evidence="1" type="ORF">NQ176_g10278</name>
</gene>
<proteinExistence type="predicted"/>
<organism evidence="1 2">
    <name type="scientific">Zarea fungicola</name>
    <dbReference type="NCBI Taxonomy" id="93591"/>
    <lineage>
        <taxon>Eukaryota</taxon>
        <taxon>Fungi</taxon>
        <taxon>Dikarya</taxon>
        <taxon>Ascomycota</taxon>
        <taxon>Pezizomycotina</taxon>
        <taxon>Sordariomycetes</taxon>
        <taxon>Hypocreomycetidae</taxon>
        <taxon>Hypocreales</taxon>
        <taxon>Cordycipitaceae</taxon>
        <taxon>Zarea</taxon>
    </lineage>
</organism>
<name>A0ACC1MIR0_9HYPO</name>
<evidence type="ECO:0000313" key="2">
    <source>
        <dbReference type="Proteomes" id="UP001143910"/>
    </source>
</evidence>
<dbReference type="Proteomes" id="UP001143910">
    <property type="component" value="Unassembled WGS sequence"/>
</dbReference>
<comment type="caution">
    <text evidence="1">The sequence shown here is derived from an EMBL/GenBank/DDBJ whole genome shotgun (WGS) entry which is preliminary data.</text>
</comment>
<evidence type="ECO:0000313" key="1">
    <source>
        <dbReference type="EMBL" id="KAJ2966161.1"/>
    </source>
</evidence>
<sequence>MTPPLVLSKLIDEAIDKLPAAQGVSWPIAVLGVARHDASEEEKNVLLGYLKRLRLIPGADGGAASIEIKLKDFWYFRLTRWEECYNEPINVIT</sequence>